<name>A0ACB8X0C7_9TELE</name>
<evidence type="ECO:0000313" key="1">
    <source>
        <dbReference type="EMBL" id="KAI3372997.1"/>
    </source>
</evidence>
<proteinExistence type="predicted"/>
<dbReference type="EMBL" id="CM041535">
    <property type="protein sequence ID" value="KAI3372997.1"/>
    <property type="molecule type" value="Genomic_DNA"/>
</dbReference>
<accession>A0ACB8X0C7</accession>
<comment type="caution">
    <text evidence="1">The sequence shown here is derived from an EMBL/GenBank/DDBJ whole genome shotgun (WGS) entry which is preliminary data.</text>
</comment>
<evidence type="ECO:0000313" key="2">
    <source>
        <dbReference type="Proteomes" id="UP000831701"/>
    </source>
</evidence>
<gene>
    <name evidence="1" type="ORF">L3Q82_023436</name>
</gene>
<keyword evidence="2" id="KW-1185">Reference proteome</keyword>
<organism evidence="1 2">
    <name type="scientific">Scortum barcoo</name>
    <name type="common">barcoo grunter</name>
    <dbReference type="NCBI Taxonomy" id="214431"/>
    <lineage>
        <taxon>Eukaryota</taxon>
        <taxon>Metazoa</taxon>
        <taxon>Chordata</taxon>
        <taxon>Craniata</taxon>
        <taxon>Vertebrata</taxon>
        <taxon>Euteleostomi</taxon>
        <taxon>Actinopterygii</taxon>
        <taxon>Neopterygii</taxon>
        <taxon>Teleostei</taxon>
        <taxon>Neoteleostei</taxon>
        <taxon>Acanthomorphata</taxon>
        <taxon>Eupercaria</taxon>
        <taxon>Centrarchiformes</taxon>
        <taxon>Terapontoidei</taxon>
        <taxon>Terapontidae</taxon>
        <taxon>Scortum</taxon>
    </lineage>
</organism>
<dbReference type="Proteomes" id="UP000831701">
    <property type="component" value="Chromosome 5"/>
</dbReference>
<sequence>MEVMEEQWRQVEEQMERLLGGQGSEVTGCDVGLEQSKPATLRKNVTYIVCAVIFNDKEEVLMVQEAKPDCYKQWYLPAGRVEVWESLEEALRREVQGQFESFNGKIAVIRSFDRNSLKVNINIDSDRCDAFRYRQDSWHPVTLPIDLSCRHVVQRLVLVFTNAEGQVWVLLVKDMEVMEEQWRQVEEQMERLLGGQGSEVTGCDVGLEQSKPATLRKNVTYIVCAVIFNDKVKEEAGFDCEPITLLLIQEQGPQWIRFIFLAKVTGGSLKGLSAADQESLQASWWDRQSALSLRGRDILRLIDCGLKSFDRNSLKVNINIDSDRCDAFRYRQDSWHPVTLPIDLSCRHVVQRLVLVFTNAEGQPRCFTSPRRRAAVRTHAVTWAANMVVQEAMPSSYYDHDVNTLGVFSLQHLQRPAAREDGRHVLQLTDMEVMEEQWRQVEEQMERLLGGQGSEVTGCDVGLEQSKPATLRKNVTYIVCAVIFNDKEEVLMVQEAKPDCYKQWYLPAGRVEVWESLEEALRREVKEEAGFDCEPITLLLIQEQGPQWIRFIFLAKVTGGSLKGLSAADQESLQASWWDRQSALSLRGRDILRLIDCGLKSFDRNSLKVNINIDSDRCDAFRYRQDSWHPVTLPIDLSCRHVVQRLVLVFTNAEGQVWVLLVKAPVLHLPTAAAVRTHAVTWAANMVVQEAMPSSYYDHDVNTLGVFSLQHNGRQHGKTDGMCFNSLVMLVPDHIQRNEDGERVERTSTGQPPPTENPRYVWIEVQKQTLREKLLEKTKNTSILPIHSLY</sequence>
<reference evidence="1" key="1">
    <citation type="submission" date="2022-04" db="EMBL/GenBank/DDBJ databases">
        <title>Jade perch genome.</title>
        <authorList>
            <person name="Chao B."/>
        </authorList>
    </citation>
    <scope>NUCLEOTIDE SEQUENCE</scope>
    <source>
        <strain evidence="1">CB-2022</strain>
    </source>
</reference>
<protein>
    <submittedName>
        <fullName evidence="1">Uncharacterized protein</fullName>
    </submittedName>
</protein>